<evidence type="ECO:0000313" key="2">
    <source>
        <dbReference type="EMBL" id="RIB05861.1"/>
    </source>
</evidence>
<evidence type="ECO:0000313" key="3">
    <source>
        <dbReference type="Proteomes" id="UP000266673"/>
    </source>
</evidence>
<dbReference type="AlphaFoldDB" id="A0A397U821"/>
<keyword evidence="1" id="KW-0472">Membrane</keyword>
<evidence type="ECO:0000256" key="1">
    <source>
        <dbReference type="SAM" id="Phobius"/>
    </source>
</evidence>
<keyword evidence="1" id="KW-1133">Transmembrane helix</keyword>
<name>A0A397U821_9GLOM</name>
<feature type="transmembrane region" description="Helical" evidence="1">
    <location>
        <begin position="7"/>
        <end position="29"/>
    </location>
</feature>
<gene>
    <name evidence="2" type="ORF">C2G38_2117434</name>
</gene>
<keyword evidence="3" id="KW-1185">Reference proteome</keyword>
<organism evidence="2 3">
    <name type="scientific">Gigaspora rosea</name>
    <dbReference type="NCBI Taxonomy" id="44941"/>
    <lineage>
        <taxon>Eukaryota</taxon>
        <taxon>Fungi</taxon>
        <taxon>Fungi incertae sedis</taxon>
        <taxon>Mucoromycota</taxon>
        <taxon>Glomeromycotina</taxon>
        <taxon>Glomeromycetes</taxon>
        <taxon>Diversisporales</taxon>
        <taxon>Gigasporaceae</taxon>
        <taxon>Gigaspora</taxon>
    </lineage>
</organism>
<reference evidence="2 3" key="1">
    <citation type="submission" date="2018-06" db="EMBL/GenBank/DDBJ databases">
        <title>Comparative genomics reveals the genomic features of Rhizophagus irregularis, R. cerebriforme, R. diaphanum and Gigaspora rosea, and their symbiotic lifestyle signature.</title>
        <authorList>
            <person name="Morin E."/>
            <person name="San Clemente H."/>
            <person name="Chen E.C.H."/>
            <person name="De La Providencia I."/>
            <person name="Hainaut M."/>
            <person name="Kuo A."/>
            <person name="Kohler A."/>
            <person name="Murat C."/>
            <person name="Tang N."/>
            <person name="Roy S."/>
            <person name="Loubradou J."/>
            <person name="Henrissat B."/>
            <person name="Grigoriev I.V."/>
            <person name="Corradi N."/>
            <person name="Roux C."/>
            <person name="Martin F.M."/>
        </authorList>
    </citation>
    <scope>NUCLEOTIDE SEQUENCE [LARGE SCALE GENOMIC DNA]</scope>
    <source>
        <strain evidence="2 3">DAOM 194757</strain>
    </source>
</reference>
<comment type="caution">
    <text evidence="2">The sequence shown here is derived from an EMBL/GenBank/DDBJ whole genome shotgun (WGS) entry which is preliminary data.</text>
</comment>
<feature type="transmembrane region" description="Helical" evidence="1">
    <location>
        <begin position="41"/>
        <end position="59"/>
    </location>
</feature>
<protein>
    <submittedName>
        <fullName evidence="2">Uncharacterized protein</fullName>
    </submittedName>
</protein>
<keyword evidence="1" id="KW-0812">Transmembrane</keyword>
<proteinExistence type="predicted"/>
<dbReference type="EMBL" id="QKWP01001907">
    <property type="protein sequence ID" value="RIB05861.1"/>
    <property type="molecule type" value="Genomic_DNA"/>
</dbReference>
<accession>A0A397U821</accession>
<dbReference type="Proteomes" id="UP000266673">
    <property type="component" value="Unassembled WGS sequence"/>
</dbReference>
<sequence length="63" mass="7485">MTLYNPICLSLLKLLYVICLMHLIGIVRMSNNMGYLEKNNLFWLFVEIDSLFLVIWQNTQFIS</sequence>